<dbReference type="InterPro" id="IPR045864">
    <property type="entry name" value="aa-tRNA-synth_II/BPL/LPL"/>
</dbReference>
<dbReference type="PROSITE" id="PS51733">
    <property type="entry name" value="BPL_LPL_CATALYTIC"/>
    <property type="match status" value="1"/>
</dbReference>
<accession>A0A7J4GT82</accession>
<organism evidence="3 4">
    <name type="scientific">Marine Group III euryarchaeote</name>
    <dbReference type="NCBI Taxonomy" id="2173149"/>
    <lineage>
        <taxon>Archaea</taxon>
        <taxon>Methanobacteriati</taxon>
        <taxon>Thermoplasmatota</taxon>
        <taxon>Thermoplasmata</taxon>
        <taxon>Candidatus Thermoprofundales</taxon>
    </lineage>
</organism>
<dbReference type="EMBL" id="DUCX01000037">
    <property type="protein sequence ID" value="HIF37209.1"/>
    <property type="molecule type" value="Genomic_DNA"/>
</dbReference>
<proteinExistence type="predicted"/>
<dbReference type="EC" id="6.3.4.15" evidence="3"/>
<evidence type="ECO:0000259" key="2">
    <source>
        <dbReference type="PROSITE" id="PS51733"/>
    </source>
</evidence>
<dbReference type="GO" id="GO:0004077">
    <property type="term" value="F:biotin--[biotin carboxyl-carrier protein] ligase activity"/>
    <property type="evidence" value="ECO:0007669"/>
    <property type="project" value="UniProtKB-EC"/>
</dbReference>
<name>A0A7J4GT82_9ARCH</name>
<evidence type="ECO:0000256" key="1">
    <source>
        <dbReference type="ARBA" id="ARBA00022598"/>
    </source>
</evidence>
<sequence length="211" mass="23691">MHIMDTVKSTNNWLSDFFLNIGDSILAIRQTEGKGRRGNNWSSDSGGLYFTLVSSSNKLLPFIAGLSVLESLVGIKYNIKLKWPNDIILNGRKLGGILCENYGNYTVVGLGLNMDNRISLSKAINLKDINYNLDRLDFISLFLFNFDNNLNLSSEKILEKYTKVDFLIGKNISWEKGSGIVKSIDKDGSLIVDTSDKIVNLYSEEVSIEKY</sequence>
<dbReference type="Proteomes" id="UP000585802">
    <property type="component" value="Unassembled WGS sequence"/>
</dbReference>
<dbReference type="Pfam" id="PF03099">
    <property type="entry name" value="BPL_LplA_LipB"/>
    <property type="match status" value="1"/>
</dbReference>
<comment type="caution">
    <text evidence="3">The sequence shown here is derived from an EMBL/GenBank/DDBJ whole genome shotgun (WGS) entry which is preliminary data.</text>
</comment>
<evidence type="ECO:0000313" key="4">
    <source>
        <dbReference type="Proteomes" id="UP000585802"/>
    </source>
</evidence>
<protein>
    <submittedName>
        <fullName evidence="3">Biotin--[acetyl-CoA-carboxylase] ligase</fullName>
        <ecNumber evidence="3">6.3.4.15</ecNumber>
    </submittedName>
</protein>
<dbReference type="Gene3D" id="3.30.930.10">
    <property type="entry name" value="Bira Bifunctional Protein, Domain 2"/>
    <property type="match status" value="1"/>
</dbReference>
<dbReference type="GO" id="GO:0005737">
    <property type="term" value="C:cytoplasm"/>
    <property type="evidence" value="ECO:0007669"/>
    <property type="project" value="TreeGrafter"/>
</dbReference>
<dbReference type="SUPFAM" id="SSF55681">
    <property type="entry name" value="Class II aaRS and biotin synthetases"/>
    <property type="match status" value="1"/>
</dbReference>
<dbReference type="AlphaFoldDB" id="A0A7J4GT82"/>
<reference evidence="4" key="1">
    <citation type="journal article" date="2019" name="bioRxiv">
        <title>Genome diversification in globally distributed novel marine Proteobacteria is linked to environmental adaptation.</title>
        <authorList>
            <person name="Zhou Z."/>
            <person name="Tran P.Q."/>
            <person name="Kieft K."/>
            <person name="Anantharaman K."/>
        </authorList>
    </citation>
    <scope>NUCLEOTIDE SEQUENCE [LARGE SCALE GENOMIC DNA]</scope>
</reference>
<dbReference type="Gene3D" id="2.30.30.100">
    <property type="match status" value="1"/>
</dbReference>
<evidence type="ECO:0000313" key="3">
    <source>
        <dbReference type="EMBL" id="HIF37209.1"/>
    </source>
</evidence>
<dbReference type="InterPro" id="IPR004143">
    <property type="entry name" value="BPL_LPL_catalytic"/>
</dbReference>
<gene>
    <name evidence="3" type="ORF">EYQ70_02205</name>
</gene>
<feature type="domain" description="BPL/LPL catalytic" evidence="2">
    <location>
        <begin position="1"/>
        <end position="162"/>
    </location>
</feature>
<dbReference type="InterPro" id="IPR004408">
    <property type="entry name" value="Biotin_CoA_COase_ligase"/>
</dbReference>
<dbReference type="NCBIfam" id="TIGR00121">
    <property type="entry name" value="birA_ligase"/>
    <property type="match status" value="1"/>
</dbReference>
<dbReference type="PANTHER" id="PTHR12835:SF5">
    <property type="entry name" value="BIOTIN--PROTEIN LIGASE"/>
    <property type="match status" value="1"/>
</dbReference>
<keyword evidence="1 3" id="KW-0436">Ligase</keyword>
<dbReference type="PANTHER" id="PTHR12835">
    <property type="entry name" value="BIOTIN PROTEIN LIGASE"/>
    <property type="match status" value="1"/>
</dbReference>